<sequence length="66" mass="6924">MEALIRHLNYCEGADIRLLNSDMGHLSAPPDLLGGHLSAPLKLGAPLRGAPLRGGASPDTKNLLNI</sequence>
<proteinExistence type="predicted"/>
<comment type="caution">
    <text evidence="1">The sequence shown here is derived from an EMBL/GenBank/DDBJ whole genome shotgun (WGS) entry which is preliminary data.</text>
</comment>
<name>A0A9D4CSA5_DREPO</name>
<keyword evidence="2" id="KW-1185">Reference proteome</keyword>
<organism evidence="1 2">
    <name type="scientific">Dreissena polymorpha</name>
    <name type="common">Zebra mussel</name>
    <name type="synonym">Mytilus polymorpha</name>
    <dbReference type="NCBI Taxonomy" id="45954"/>
    <lineage>
        <taxon>Eukaryota</taxon>
        <taxon>Metazoa</taxon>
        <taxon>Spiralia</taxon>
        <taxon>Lophotrochozoa</taxon>
        <taxon>Mollusca</taxon>
        <taxon>Bivalvia</taxon>
        <taxon>Autobranchia</taxon>
        <taxon>Heteroconchia</taxon>
        <taxon>Euheterodonta</taxon>
        <taxon>Imparidentia</taxon>
        <taxon>Neoheterodontei</taxon>
        <taxon>Myida</taxon>
        <taxon>Dreissenoidea</taxon>
        <taxon>Dreissenidae</taxon>
        <taxon>Dreissena</taxon>
    </lineage>
</organism>
<evidence type="ECO:0000313" key="2">
    <source>
        <dbReference type="Proteomes" id="UP000828390"/>
    </source>
</evidence>
<protein>
    <submittedName>
        <fullName evidence="1">Uncharacterized protein</fullName>
    </submittedName>
</protein>
<dbReference type="Proteomes" id="UP000828390">
    <property type="component" value="Unassembled WGS sequence"/>
</dbReference>
<dbReference type="AlphaFoldDB" id="A0A9D4CSA5"/>
<accession>A0A9D4CSA5</accession>
<dbReference type="EMBL" id="JAIWYP010000012">
    <property type="protein sequence ID" value="KAH3730759.1"/>
    <property type="molecule type" value="Genomic_DNA"/>
</dbReference>
<evidence type="ECO:0000313" key="1">
    <source>
        <dbReference type="EMBL" id="KAH3730759.1"/>
    </source>
</evidence>
<gene>
    <name evidence="1" type="ORF">DPMN_056754</name>
</gene>
<reference evidence="1" key="1">
    <citation type="journal article" date="2019" name="bioRxiv">
        <title>The Genome of the Zebra Mussel, Dreissena polymorpha: A Resource for Invasive Species Research.</title>
        <authorList>
            <person name="McCartney M.A."/>
            <person name="Auch B."/>
            <person name="Kono T."/>
            <person name="Mallez S."/>
            <person name="Zhang Y."/>
            <person name="Obille A."/>
            <person name="Becker A."/>
            <person name="Abrahante J.E."/>
            <person name="Garbe J."/>
            <person name="Badalamenti J.P."/>
            <person name="Herman A."/>
            <person name="Mangelson H."/>
            <person name="Liachko I."/>
            <person name="Sullivan S."/>
            <person name="Sone E.D."/>
            <person name="Koren S."/>
            <person name="Silverstein K.A.T."/>
            <person name="Beckman K.B."/>
            <person name="Gohl D.M."/>
        </authorList>
    </citation>
    <scope>NUCLEOTIDE SEQUENCE</scope>
    <source>
        <strain evidence="1">Duluth1</strain>
        <tissue evidence="1">Whole animal</tissue>
    </source>
</reference>
<reference evidence="1" key="2">
    <citation type="submission" date="2020-11" db="EMBL/GenBank/DDBJ databases">
        <authorList>
            <person name="McCartney M.A."/>
            <person name="Auch B."/>
            <person name="Kono T."/>
            <person name="Mallez S."/>
            <person name="Becker A."/>
            <person name="Gohl D.M."/>
            <person name="Silverstein K.A.T."/>
            <person name="Koren S."/>
            <person name="Bechman K.B."/>
            <person name="Herman A."/>
            <person name="Abrahante J.E."/>
            <person name="Garbe J."/>
        </authorList>
    </citation>
    <scope>NUCLEOTIDE SEQUENCE</scope>
    <source>
        <strain evidence="1">Duluth1</strain>
        <tissue evidence="1">Whole animal</tissue>
    </source>
</reference>